<reference evidence="1 2" key="1">
    <citation type="journal article" date="2015" name="Sci. Rep.">
        <title>Chromosome-level genome map provides insights into diverse defense mechanisms in the medicinal fungus Ganoderma sinense.</title>
        <authorList>
            <person name="Zhu Y."/>
            <person name="Xu J."/>
            <person name="Sun C."/>
            <person name="Zhou S."/>
            <person name="Xu H."/>
            <person name="Nelson D.R."/>
            <person name="Qian J."/>
            <person name="Song J."/>
            <person name="Luo H."/>
            <person name="Xiang L."/>
            <person name="Li Y."/>
            <person name="Xu Z."/>
            <person name="Ji A."/>
            <person name="Wang L."/>
            <person name="Lu S."/>
            <person name="Hayward A."/>
            <person name="Sun W."/>
            <person name="Li X."/>
            <person name="Schwartz D.C."/>
            <person name="Wang Y."/>
            <person name="Chen S."/>
        </authorList>
    </citation>
    <scope>NUCLEOTIDE SEQUENCE [LARGE SCALE GENOMIC DNA]</scope>
    <source>
        <strain evidence="1 2">ZZ0214-1</strain>
    </source>
</reference>
<gene>
    <name evidence="1" type="ORF">GSI_00474</name>
</gene>
<comment type="caution">
    <text evidence="1">The sequence shown here is derived from an EMBL/GenBank/DDBJ whole genome shotgun (WGS) entry which is preliminary data.</text>
</comment>
<evidence type="ECO:0000313" key="2">
    <source>
        <dbReference type="Proteomes" id="UP000230002"/>
    </source>
</evidence>
<organism evidence="1 2">
    <name type="scientific">Ganoderma sinense ZZ0214-1</name>
    <dbReference type="NCBI Taxonomy" id="1077348"/>
    <lineage>
        <taxon>Eukaryota</taxon>
        <taxon>Fungi</taxon>
        <taxon>Dikarya</taxon>
        <taxon>Basidiomycota</taxon>
        <taxon>Agaricomycotina</taxon>
        <taxon>Agaricomycetes</taxon>
        <taxon>Polyporales</taxon>
        <taxon>Polyporaceae</taxon>
        <taxon>Ganoderma</taxon>
    </lineage>
</organism>
<dbReference type="Proteomes" id="UP000230002">
    <property type="component" value="Unassembled WGS sequence"/>
</dbReference>
<accession>A0A2G8SSQ1</accession>
<sequence length="79" mass="8863">MPPSSVTRRESLARARLRDDRSHPRWVVTGLVRLMRKAPDLRVAGYLCALFGERDPASRRAAFENGSCGFGREFEGGDK</sequence>
<proteinExistence type="predicted"/>
<evidence type="ECO:0000313" key="1">
    <source>
        <dbReference type="EMBL" id="PIL36784.1"/>
    </source>
</evidence>
<name>A0A2G8SSQ1_9APHY</name>
<dbReference type="AlphaFoldDB" id="A0A2G8SSQ1"/>
<protein>
    <submittedName>
        <fullName evidence="1">Uncharacterized protein</fullName>
    </submittedName>
</protein>
<dbReference type="EMBL" id="AYKW01000001">
    <property type="protein sequence ID" value="PIL36784.1"/>
    <property type="molecule type" value="Genomic_DNA"/>
</dbReference>
<keyword evidence="2" id="KW-1185">Reference proteome</keyword>